<dbReference type="InterPro" id="IPR011761">
    <property type="entry name" value="ATP-grasp"/>
</dbReference>
<dbReference type="GO" id="GO:0046872">
    <property type="term" value="F:metal ion binding"/>
    <property type="evidence" value="ECO:0007669"/>
    <property type="project" value="InterPro"/>
</dbReference>
<name>A2D814_TRIV3</name>
<dbReference type="PROSITE" id="PS51221">
    <property type="entry name" value="TTL"/>
    <property type="match status" value="1"/>
</dbReference>
<dbReference type="InParanoid" id="A2D814"/>
<reference evidence="6" key="1">
    <citation type="submission" date="2006-10" db="EMBL/GenBank/DDBJ databases">
        <authorList>
            <person name="Amadeo P."/>
            <person name="Zhao Q."/>
            <person name="Wortman J."/>
            <person name="Fraser-Liggett C."/>
            <person name="Carlton J."/>
        </authorList>
    </citation>
    <scope>NUCLEOTIDE SEQUENCE</scope>
    <source>
        <strain evidence="6">G3</strain>
    </source>
</reference>
<dbReference type="AlphaFoldDB" id="A2D814"/>
<dbReference type="Gene3D" id="3.30.470.20">
    <property type="entry name" value="ATP-grasp fold, B domain"/>
    <property type="match status" value="1"/>
</dbReference>
<evidence type="ECO:0000256" key="1">
    <source>
        <dbReference type="ARBA" id="ARBA00022598"/>
    </source>
</evidence>
<keyword evidence="2 4" id="KW-0547">Nucleotide-binding</keyword>
<accession>A2D814</accession>
<dbReference type="KEGG" id="tva:5469012"/>
<dbReference type="OrthoDB" id="202825at2759"/>
<gene>
    <name evidence="6" type="ORF">TVAG_071110</name>
</gene>
<protein>
    <submittedName>
        <fullName evidence="6">Tubulin-tyrosine ligase family protein</fullName>
    </submittedName>
</protein>
<proteinExistence type="predicted"/>
<keyword evidence="7" id="KW-1185">Reference proteome</keyword>
<dbReference type="OMA" id="ENTILPW"/>
<dbReference type="GO" id="GO:0015631">
    <property type="term" value="F:tubulin binding"/>
    <property type="evidence" value="ECO:0000318"/>
    <property type="project" value="GO_Central"/>
</dbReference>
<reference evidence="6" key="2">
    <citation type="journal article" date="2007" name="Science">
        <title>Draft genome sequence of the sexually transmitted pathogen Trichomonas vaginalis.</title>
        <authorList>
            <person name="Carlton J.M."/>
            <person name="Hirt R.P."/>
            <person name="Silva J.C."/>
            <person name="Delcher A.L."/>
            <person name="Schatz M."/>
            <person name="Zhao Q."/>
            <person name="Wortman J.R."/>
            <person name="Bidwell S.L."/>
            <person name="Alsmark U.C.M."/>
            <person name="Besteiro S."/>
            <person name="Sicheritz-Ponten T."/>
            <person name="Noel C.J."/>
            <person name="Dacks J.B."/>
            <person name="Foster P.G."/>
            <person name="Simillion C."/>
            <person name="Van de Peer Y."/>
            <person name="Miranda-Saavedra D."/>
            <person name="Barton G.J."/>
            <person name="Westrop G.D."/>
            <person name="Mueller S."/>
            <person name="Dessi D."/>
            <person name="Fiori P.L."/>
            <person name="Ren Q."/>
            <person name="Paulsen I."/>
            <person name="Zhang H."/>
            <person name="Bastida-Corcuera F.D."/>
            <person name="Simoes-Barbosa A."/>
            <person name="Brown M.T."/>
            <person name="Hayes R.D."/>
            <person name="Mukherjee M."/>
            <person name="Okumura C.Y."/>
            <person name="Schneider R."/>
            <person name="Smith A.J."/>
            <person name="Vanacova S."/>
            <person name="Villalvazo M."/>
            <person name="Haas B.J."/>
            <person name="Pertea M."/>
            <person name="Feldblyum T.V."/>
            <person name="Utterback T.R."/>
            <person name="Shu C.L."/>
            <person name="Osoegawa K."/>
            <person name="de Jong P.J."/>
            <person name="Hrdy I."/>
            <person name="Horvathova L."/>
            <person name="Zubacova Z."/>
            <person name="Dolezal P."/>
            <person name="Malik S.B."/>
            <person name="Logsdon J.M. Jr."/>
            <person name="Henze K."/>
            <person name="Gupta A."/>
            <person name="Wang C.C."/>
            <person name="Dunne R.L."/>
            <person name="Upcroft J.A."/>
            <person name="Upcroft P."/>
            <person name="White O."/>
            <person name="Salzberg S.L."/>
            <person name="Tang P."/>
            <person name="Chiu C.-H."/>
            <person name="Lee Y.-S."/>
            <person name="Embley T.M."/>
            <person name="Coombs G.H."/>
            <person name="Mottram J.C."/>
            <person name="Tachezy J."/>
            <person name="Fraser-Liggett C.M."/>
            <person name="Johnson P.J."/>
        </authorList>
    </citation>
    <scope>NUCLEOTIDE SEQUENCE [LARGE SCALE GENOMIC DNA]</scope>
    <source>
        <strain evidence="6">G3</strain>
    </source>
</reference>
<dbReference type="Proteomes" id="UP000001542">
    <property type="component" value="Unassembled WGS sequence"/>
</dbReference>
<dbReference type="RefSeq" id="XP_001584433.1">
    <property type="nucleotide sequence ID" value="XM_001584383.1"/>
</dbReference>
<evidence type="ECO:0000256" key="4">
    <source>
        <dbReference type="PROSITE-ProRule" id="PRU00409"/>
    </source>
</evidence>
<evidence type="ECO:0000313" key="6">
    <source>
        <dbReference type="EMBL" id="EAY23447.1"/>
    </source>
</evidence>
<dbReference type="InterPro" id="IPR004344">
    <property type="entry name" value="TTL/TTLL_fam"/>
</dbReference>
<keyword evidence="1 6" id="KW-0436">Ligase</keyword>
<dbReference type="PANTHER" id="PTHR12241:SF154">
    <property type="entry name" value="TUBULIN POLYGLUTAMYLASE TTLL11"/>
    <property type="match status" value="1"/>
</dbReference>
<dbReference type="SMR" id="A2D814"/>
<dbReference type="Pfam" id="PF03133">
    <property type="entry name" value="TTL"/>
    <property type="match status" value="1"/>
</dbReference>
<dbReference type="GO" id="GO:0036064">
    <property type="term" value="C:ciliary basal body"/>
    <property type="evidence" value="ECO:0000318"/>
    <property type="project" value="GO_Central"/>
</dbReference>
<feature type="domain" description="ATP-grasp" evidence="5">
    <location>
        <begin position="300"/>
        <end position="344"/>
    </location>
</feature>
<dbReference type="GO" id="GO:0005524">
    <property type="term" value="F:ATP binding"/>
    <property type="evidence" value="ECO:0007669"/>
    <property type="project" value="UniProtKB-UniRule"/>
</dbReference>
<sequence length="425" mass="48589">MMYEKGTLVDVRRLKCHIIVDALKDMGYEVSSGNSLAPLIWWDGYIPPEEFCTVKPNQRINKIPQMDVLCYKSTLFQALNQMQTLFPQYYNFFPETFLLPHQFSDFQKEHTHLTGKLGRGLTWIWKPRAGCCGNGIKLIQNPYAIVNDTSPAIIQRYISPFLLDGYKFDFRVYILISTLEPFTMYVYREGLARFCTKKYHPPTKDNINDKFEHITNTAINVENTEATNNFTRLLSDVLNDVRAADPKASDVWDRIKRVALLTMLSLYPQIVSQIPAAKKDPKSPHCQITPMKKYFHICGIDILLDENANPIVLELNDRPSLKVTFACEKGLKHDLICDAMKIVTVDGSPLEVENGPENGWEKVFPGECGNPLTPIFRAVQQRSLNVFGPKQRITTVHQAAQTIIYPKPVADKNKVRFLAIHPTHQ</sequence>
<dbReference type="SUPFAM" id="SSF56059">
    <property type="entry name" value="Glutathione synthetase ATP-binding domain-like"/>
    <property type="match status" value="1"/>
</dbReference>
<dbReference type="EMBL" id="DS113178">
    <property type="protein sequence ID" value="EAY23447.1"/>
    <property type="molecule type" value="Genomic_DNA"/>
</dbReference>
<dbReference type="GO" id="GO:0070740">
    <property type="term" value="F:tubulin-glutamic acid ligase activity"/>
    <property type="evidence" value="ECO:0000318"/>
    <property type="project" value="GO_Central"/>
</dbReference>
<dbReference type="VEuPathDB" id="TrichDB:TVAGG3_1045770"/>
<evidence type="ECO:0000256" key="3">
    <source>
        <dbReference type="ARBA" id="ARBA00022840"/>
    </source>
</evidence>
<keyword evidence="3 4" id="KW-0067">ATP-binding</keyword>
<dbReference type="PANTHER" id="PTHR12241">
    <property type="entry name" value="TUBULIN POLYGLUTAMYLASE"/>
    <property type="match status" value="1"/>
</dbReference>
<dbReference type="VEuPathDB" id="TrichDB:TVAG_071110"/>
<evidence type="ECO:0000313" key="7">
    <source>
        <dbReference type="Proteomes" id="UP000001542"/>
    </source>
</evidence>
<dbReference type="eggNOG" id="KOG2158">
    <property type="taxonomic scope" value="Eukaryota"/>
</dbReference>
<evidence type="ECO:0000259" key="5">
    <source>
        <dbReference type="PROSITE" id="PS50975"/>
    </source>
</evidence>
<organism evidence="6 7">
    <name type="scientific">Trichomonas vaginalis (strain ATCC PRA-98 / G3)</name>
    <dbReference type="NCBI Taxonomy" id="412133"/>
    <lineage>
        <taxon>Eukaryota</taxon>
        <taxon>Metamonada</taxon>
        <taxon>Parabasalia</taxon>
        <taxon>Trichomonadida</taxon>
        <taxon>Trichomonadidae</taxon>
        <taxon>Trichomonas</taxon>
    </lineage>
</organism>
<evidence type="ECO:0000256" key="2">
    <source>
        <dbReference type="ARBA" id="ARBA00022741"/>
    </source>
</evidence>
<dbReference type="GO" id="GO:0000226">
    <property type="term" value="P:microtubule cytoskeleton organization"/>
    <property type="evidence" value="ECO:0000318"/>
    <property type="project" value="GO_Central"/>
</dbReference>
<dbReference type="PROSITE" id="PS50975">
    <property type="entry name" value="ATP_GRASP"/>
    <property type="match status" value="1"/>
</dbReference>